<dbReference type="Pfam" id="PF00534">
    <property type="entry name" value="Glycos_transf_1"/>
    <property type="match status" value="1"/>
</dbReference>
<reference evidence="3 4" key="1">
    <citation type="submission" date="2019-06" db="EMBL/GenBank/DDBJ databases">
        <title>A novel species of marine bacteria.</title>
        <authorList>
            <person name="Wang Y."/>
        </authorList>
    </citation>
    <scope>NUCLEOTIDE SEQUENCE [LARGE SCALE GENOMIC DNA]</scope>
    <source>
        <strain evidence="3 4">MA1-10</strain>
    </source>
</reference>
<feature type="compositionally biased region" description="Basic and acidic residues" evidence="1">
    <location>
        <begin position="531"/>
        <end position="542"/>
    </location>
</feature>
<proteinExistence type="predicted"/>
<feature type="domain" description="Glycosyl transferase family 1" evidence="2">
    <location>
        <begin position="340"/>
        <end position="500"/>
    </location>
</feature>
<dbReference type="Proteomes" id="UP000315816">
    <property type="component" value="Unassembled WGS sequence"/>
</dbReference>
<dbReference type="CDD" id="cd03801">
    <property type="entry name" value="GT4_PimA-like"/>
    <property type="match status" value="1"/>
</dbReference>
<evidence type="ECO:0000313" key="3">
    <source>
        <dbReference type="EMBL" id="TQV69962.1"/>
    </source>
</evidence>
<comment type="caution">
    <text evidence="3">The sequence shown here is derived from an EMBL/GenBank/DDBJ whole genome shotgun (WGS) entry which is preliminary data.</text>
</comment>
<evidence type="ECO:0000256" key="1">
    <source>
        <dbReference type="SAM" id="MobiDB-lite"/>
    </source>
</evidence>
<dbReference type="InterPro" id="IPR050194">
    <property type="entry name" value="Glycosyltransferase_grp1"/>
</dbReference>
<evidence type="ECO:0000259" key="2">
    <source>
        <dbReference type="Pfam" id="PF00534"/>
    </source>
</evidence>
<name>A0A545SYC3_9RHOB</name>
<dbReference type="PANTHER" id="PTHR45947">
    <property type="entry name" value="SULFOQUINOVOSYL TRANSFERASE SQD2"/>
    <property type="match status" value="1"/>
</dbReference>
<sequence length="542" mass="61393">MKVLLYNWCQFDDVHMAGGGVSLYLRNIIRELAKRDNVEVYFLSAGRYYSMFDRRTRIEPTENAFSALGVKSFQMLNSPVKAPAHDAFHSIDVWQQDHRSVEVLQGFLHEHGPFDVLHFHNLEGISANVLSLEKGQDVKSLFYTFHNYMPVCPQIELLYQGKTLCESYFDGNRCVSCMGHNNQMKNLISFQRMSNALSGRGLAGTPAGNFIFGMFSGLKQLARTARTFIKDLIHGFRTRFQAWRPKRAEPVLVSKPIDLSSRAAAPRSIAIEASKQNGHLYQNWRESNGAALKYNVDGVFAVSDLARDTAERFLPEGTEVISLPLPMDFTTTLEERRALRKTREKSEDVTLSFVGYGIPSKGLPFLVEALGGIDDPYYREHVHLKIVARLGNTKMLTHLRPLFKSVTVVSGYSRSQIVPLSKQIDLNIVPSIWWETFNQVTVELGLLGVPSLVSDRVGAKQTLANHEDFVFEAQNTKDFLRKLDRLVKDRDLRENYAEHGLQMPSISDHIDQLLSYYTPGASAQRVKSRQNKSDSSEKLEAH</sequence>
<dbReference type="SUPFAM" id="SSF53756">
    <property type="entry name" value="UDP-Glycosyltransferase/glycogen phosphorylase"/>
    <property type="match status" value="1"/>
</dbReference>
<keyword evidence="3" id="KW-0808">Transferase</keyword>
<gene>
    <name evidence="3" type="ORF">FIL88_00890</name>
</gene>
<dbReference type="InterPro" id="IPR001296">
    <property type="entry name" value="Glyco_trans_1"/>
</dbReference>
<protein>
    <submittedName>
        <fullName evidence="3">Glycosyltransferase family 4 protein</fullName>
    </submittedName>
</protein>
<dbReference type="PANTHER" id="PTHR45947:SF3">
    <property type="entry name" value="SULFOQUINOVOSYL TRANSFERASE SQD2"/>
    <property type="match status" value="1"/>
</dbReference>
<keyword evidence="4" id="KW-1185">Reference proteome</keyword>
<organism evidence="3 4">
    <name type="scientific">Aliiroseovarius halocynthiae</name>
    <dbReference type="NCBI Taxonomy" id="985055"/>
    <lineage>
        <taxon>Bacteria</taxon>
        <taxon>Pseudomonadati</taxon>
        <taxon>Pseudomonadota</taxon>
        <taxon>Alphaproteobacteria</taxon>
        <taxon>Rhodobacterales</taxon>
        <taxon>Paracoccaceae</taxon>
        <taxon>Aliiroseovarius</taxon>
    </lineage>
</organism>
<dbReference type="AlphaFoldDB" id="A0A545SYC3"/>
<evidence type="ECO:0000313" key="4">
    <source>
        <dbReference type="Proteomes" id="UP000315816"/>
    </source>
</evidence>
<feature type="region of interest" description="Disordered" evidence="1">
    <location>
        <begin position="521"/>
        <end position="542"/>
    </location>
</feature>
<dbReference type="EMBL" id="VICH01000002">
    <property type="protein sequence ID" value="TQV69962.1"/>
    <property type="molecule type" value="Genomic_DNA"/>
</dbReference>
<accession>A0A545SYC3</accession>
<dbReference type="RefSeq" id="WP_142851942.1">
    <property type="nucleotide sequence ID" value="NZ_FXWW01000001.1"/>
</dbReference>
<dbReference type="Gene3D" id="3.40.50.2000">
    <property type="entry name" value="Glycogen Phosphorylase B"/>
    <property type="match status" value="2"/>
</dbReference>
<dbReference type="GO" id="GO:0016757">
    <property type="term" value="F:glycosyltransferase activity"/>
    <property type="evidence" value="ECO:0007669"/>
    <property type="project" value="InterPro"/>
</dbReference>
<dbReference type="OrthoDB" id="9807414at2"/>